<evidence type="ECO:0000313" key="1">
    <source>
        <dbReference type="EMBL" id="JAP83701.1"/>
    </source>
</evidence>
<proteinExistence type="predicted"/>
<organism evidence="1">
    <name type="scientific">Rhipicephalus appendiculatus</name>
    <name type="common">Brown ear tick</name>
    <dbReference type="NCBI Taxonomy" id="34631"/>
    <lineage>
        <taxon>Eukaryota</taxon>
        <taxon>Metazoa</taxon>
        <taxon>Ecdysozoa</taxon>
        <taxon>Arthropoda</taxon>
        <taxon>Chelicerata</taxon>
        <taxon>Arachnida</taxon>
        <taxon>Acari</taxon>
        <taxon>Parasitiformes</taxon>
        <taxon>Ixodida</taxon>
        <taxon>Ixodoidea</taxon>
        <taxon>Ixodidae</taxon>
        <taxon>Rhipicephalinae</taxon>
        <taxon>Rhipicephalus</taxon>
        <taxon>Rhipicephalus</taxon>
    </lineage>
</organism>
<name>A0A131Z0N2_RHIAP</name>
<sequence>MLLPLAKLKHLPSSLLFMSLLLFVWLFCHGLFSEHQVQLCISFFADRFAIGVVELLAFLVKEKPHFLEGPGIYPSLITKDIDGATVLCAVFEGLELEVVDSIAGFVLLLEMYWVFNIKYDQQNKNTFDLVEHFCELPASKAPSLVIMRAISAIRKSVVSPEKK</sequence>
<protein>
    <submittedName>
        <fullName evidence="1">Uncharacterized protein</fullName>
    </submittedName>
</protein>
<dbReference type="EMBL" id="GEDV01004856">
    <property type="protein sequence ID" value="JAP83701.1"/>
    <property type="molecule type" value="Transcribed_RNA"/>
</dbReference>
<reference evidence="1" key="1">
    <citation type="journal article" date="2016" name="Ticks Tick Borne Dis.">
        <title>De novo assembly and annotation of the salivary gland transcriptome of Rhipicephalus appendiculatus male and female ticks during blood feeding.</title>
        <authorList>
            <person name="de Castro M.H."/>
            <person name="de Klerk D."/>
            <person name="Pienaar R."/>
            <person name="Latif A.A."/>
            <person name="Rees D.J."/>
            <person name="Mans B.J."/>
        </authorList>
    </citation>
    <scope>NUCLEOTIDE SEQUENCE</scope>
    <source>
        <tissue evidence="1">Salivary glands</tissue>
    </source>
</reference>
<accession>A0A131Z0N2</accession>
<dbReference type="AlphaFoldDB" id="A0A131Z0N2"/>